<evidence type="ECO:0000256" key="10">
    <source>
        <dbReference type="ARBA" id="ARBA00022723"/>
    </source>
</evidence>
<proteinExistence type="inferred from homology"/>
<comment type="function">
    <text evidence="3 14 16">Endonuclease that specifically degrades the RNA of RNA-DNA hybrids.</text>
</comment>
<comment type="caution">
    <text evidence="18">The sequence shown here is derived from an EMBL/GenBank/DDBJ whole genome shotgun (WGS) entry which is preliminary data.</text>
</comment>
<dbReference type="PROSITE" id="PS51975">
    <property type="entry name" value="RNASE_H_2"/>
    <property type="match status" value="1"/>
</dbReference>
<evidence type="ECO:0000256" key="2">
    <source>
        <dbReference type="ARBA" id="ARBA00001946"/>
    </source>
</evidence>
<accession>A0AAE3KZD4</accession>
<comment type="cofactor">
    <cofactor evidence="2">
        <name>Mg(2+)</name>
        <dbReference type="ChEBI" id="CHEBI:18420"/>
    </cofactor>
</comment>
<gene>
    <name evidence="14" type="primary">rnhB</name>
    <name evidence="18" type="ORF">NSA47_03885</name>
</gene>
<dbReference type="GO" id="GO:0030145">
    <property type="term" value="F:manganese ion binding"/>
    <property type="evidence" value="ECO:0007669"/>
    <property type="project" value="UniProtKB-UniRule"/>
</dbReference>
<evidence type="ECO:0000256" key="1">
    <source>
        <dbReference type="ARBA" id="ARBA00000077"/>
    </source>
</evidence>
<keyword evidence="19" id="KW-1185">Reference proteome</keyword>
<keyword evidence="9 14" id="KW-0540">Nuclease</keyword>
<comment type="subcellular location">
    <subcellularLocation>
        <location evidence="4 14">Cytoplasm</location>
    </subcellularLocation>
</comment>
<evidence type="ECO:0000256" key="16">
    <source>
        <dbReference type="RuleBase" id="RU003515"/>
    </source>
</evidence>
<organism evidence="18 19">
    <name type="scientific">Irregularibacter muris</name>
    <dbReference type="NCBI Taxonomy" id="1796619"/>
    <lineage>
        <taxon>Bacteria</taxon>
        <taxon>Bacillati</taxon>
        <taxon>Bacillota</taxon>
        <taxon>Clostridia</taxon>
        <taxon>Eubacteriales</taxon>
        <taxon>Eubacteriaceae</taxon>
        <taxon>Irregularibacter</taxon>
    </lineage>
</organism>
<evidence type="ECO:0000313" key="18">
    <source>
        <dbReference type="EMBL" id="MCR1898127.1"/>
    </source>
</evidence>
<evidence type="ECO:0000256" key="3">
    <source>
        <dbReference type="ARBA" id="ARBA00004065"/>
    </source>
</evidence>
<dbReference type="FunFam" id="3.30.420.10:FF:000006">
    <property type="entry name" value="Ribonuclease HII"/>
    <property type="match status" value="1"/>
</dbReference>
<keyword evidence="10 14" id="KW-0479">Metal-binding</keyword>
<dbReference type="RefSeq" id="WP_257529583.1">
    <property type="nucleotide sequence ID" value="NZ_JANKAS010000002.1"/>
</dbReference>
<dbReference type="GO" id="GO:0043137">
    <property type="term" value="P:DNA replication, removal of RNA primer"/>
    <property type="evidence" value="ECO:0007669"/>
    <property type="project" value="TreeGrafter"/>
</dbReference>
<dbReference type="PANTHER" id="PTHR10954">
    <property type="entry name" value="RIBONUCLEASE H2 SUBUNIT A"/>
    <property type="match status" value="1"/>
</dbReference>
<evidence type="ECO:0000256" key="8">
    <source>
        <dbReference type="ARBA" id="ARBA00022490"/>
    </source>
</evidence>
<sequence length="257" mass="29185">MKFESMSLSEIRAYIQSIPLDNYLSLISVLRHDKRKTVRQLAEKLNKELLGYHDELARIEKMKMFEQECYSQGYELVAGIDEVGRGPLAGPVVSAAVILPKDCNILFINDSKKLSIKKREKLYHQIKEEALDIGIGIVDANVIDEINIYQATKVSMALAVKDLRIKPDFLLIDAMKCDNIPISQLPINKGDSKSLSIAAASIIAKVTRDEMMNEYHKELPYYAFDKNKGYGTLEHREGISKRGITNIHRQTFLKNII</sequence>
<evidence type="ECO:0000256" key="5">
    <source>
        <dbReference type="ARBA" id="ARBA00007383"/>
    </source>
</evidence>
<dbReference type="EMBL" id="JANKAS010000002">
    <property type="protein sequence ID" value="MCR1898127.1"/>
    <property type="molecule type" value="Genomic_DNA"/>
</dbReference>
<dbReference type="Proteomes" id="UP001205748">
    <property type="component" value="Unassembled WGS sequence"/>
</dbReference>
<dbReference type="InterPro" id="IPR036397">
    <property type="entry name" value="RNaseH_sf"/>
</dbReference>
<feature type="binding site" evidence="14 15">
    <location>
        <position position="81"/>
    </location>
    <ligand>
        <name>a divalent metal cation</name>
        <dbReference type="ChEBI" id="CHEBI:60240"/>
    </ligand>
</feature>
<protein>
    <recommendedName>
        <fullName evidence="7 14">Ribonuclease HII</fullName>
        <shortName evidence="14">RNase HII</shortName>
        <ecNumber evidence="6 14">3.1.26.4</ecNumber>
    </recommendedName>
</protein>
<keyword evidence="8 14" id="KW-0963">Cytoplasm</keyword>
<evidence type="ECO:0000256" key="14">
    <source>
        <dbReference type="HAMAP-Rule" id="MF_00052"/>
    </source>
</evidence>
<dbReference type="SUPFAM" id="SSF53098">
    <property type="entry name" value="Ribonuclease H-like"/>
    <property type="match status" value="1"/>
</dbReference>
<dbReference type="EC" id="3.1.26.4" evidence="6 14"/>
<comment type="cofactor">
    <cofactor evidence="14 15">
        <name>Mn(2+)</name>
        <dbReference type="ChEBI" id="CHEBI:29035"/>
    </cofactor>
    <cofactor evidence="14 15">
        <name>Mg(2+)</name>
        <dbReference type="ChEBI" id="CHEBI:18420"/>
    </cofactor>
    <text evidence="14 15">Manganese or magnesium. Binds 1 divalent metal ion per monomer in the absence of substrate. May bind a second metal ion after substrate binding.</text>
</comment>
<keyword evidence="13 14" id="KW-0464">Manganese</keyword>
<dbReference type="NCBIfam" id="NF000595">
    <property type="entry name" value="PRK00015.1-3"/>
    <property type="match status" value="1"/>
</dbReference>
<evidence type="ECO:0000256" key="13">
    <source>
        <dbReference type="ARBA" id="ARBA00023211"/>
    </source>
</evidence>
<dbReference type="InterPro" id="IPR012337">
    <property type="entry name" value="RNaseH-like_sf"/>
</dbReference>
<feature type="binding site" evidence="14 15">
    <location>
        <position position="173"/>
    </location>
    <ligand>
        <name>a divalent metal cation</name>
        <dbReference type="ChEBI" id="CHEBI:60240"/>
    </ligand>
</feature>
<reference evidence="18" key="1">
    <citation type="submission" date="2022-07" db="EMBL/GenBank/DDBJ databases">
        <title>Enhanced cultured diversity of the mouse gut microbiota enables custom-made synthetic communities.</title>
        <authorList>
            <person name="Afrizal A."/>
        </authorList>
    </citation>
    <scope>NUCLEOTIDE SEQUENCE</scope>
    <source>
        <strain evidence="18">DSM 28593</strain>
    </source>
</reference>
<dbReference type="Pfam" id="PF01351">
    <property type="entry name" value="RNase_HII"/>
    <property type="match status" value="1"/>
</dbReference>
<dbReference type="InterPro" id="IPR022898">
    <property type="entry name" value="RNase_HII"/>
</dbReference>
<dbReference type="GO" id="GO:0005737">
    <property type="term" value="C:cytoplasm"/>
    <property type="evidence" value="ECO:0007669"/>
    <property type="project" value="UniProtKB-SubCell"/>
</dbReference>
<keyword evidence="11 14" id="KW-0255">Endonuclease</keyword>
<comment type="catalytic activity">
    <reaction evidence="1 14 15 16">
        <text>Endonucleolytic cleavage to 5'-phosphomonoester.</text>
        <dbReference type="EC" id="3.1.26.4"/>
    </reaction>
</comment>
<evidence type="ECO:0000256" key="4">
    <source>
        <dbReference type="ARBA" id="ARBA00004496"/>
    </source>
</evidence>
<dbReference type="GO" id="GO:0032299">
    <property type="term" value="C:ribonuclease H2 complex"/>
    <property type="evidence" value="ECO:0007669"/>
    <property type="project" value="TreeGrafter"/>
</dbReference>
<evidence type="ECO:0000256" key="15">
    <source>
        <dbReference type="PROSITE-ProRule" id="PRU01319"/>
    </source>
</evidence>
<evidence type="ECO:0000256" key="6">
    <source>
        <dbReference type="ARBA" id="ARBA00012180"/>
    </source>
</evidence>
<dbReference type="HAMAP" id="MF_00052_B">
    <property type="entry name" value="RNase_HII_B"/>
    <property type="match status" value="1"/>
</dbReference>
<dbReference type="GO" id="GO:0006298">
    <property type="term" value="P:mismatch repair"/>
    <property type="evidence" value="ECO:0007669"/>
    <property type="project" value="TreeGrafter"/>
</dbReference>
<evidence type="ECO:0000259" key="17">
    <source>
        <dbReference type="PROSITE" id="PS51975"/>
    </source>
</evidence>
<dbReference type="GO" id="GO:0004523">
    <property type="term" value="F:RNA-DNA hybrid ribonuclease activity"/>
    <property type="evidence" value="ECO:0007669"/>
    <property type="project" value="UniProtKB-UniRule"/>
</dbReference>
<dbReference type="AlphaFoldDB" id="A0AAE3KZD4"/>
<dbReference type="InterPro" id="IPR001352">
    <property type="entry name" value="RNase_HII/HIII"/>
</dbReference>
<dbReference type="CDD" id="cd07182">
    <property type="entry name" value="RNase_HII_bacteria_HII_like"/>
    <property type="match status" value="1"/>
</dbReference>
<evidence type="ECO:0000256" key="9">
    <source>
        <dbReference type="ARBA" id="ARBA00022722"/>
    </source>
</evidence>
<dbReference type="InterPro" id="IPR024567">
    <property type="entry name" value="RNase_HII/HIII_dom"/>
</dbReference>
<dbReference type="NCBIfam" id="NF000594">
    <property type="entry name" value="PRK00015.1-1"/>
    <property type="match status" value="1"/>
</dbReference>
<comment type="similarity">
    <text evidence="5 14 16">Belongs to the RNase HII family.</text>
</comment>
<dbReference type="Gene3D" id="3.30.420.10">
    <property type="entry name" value="Ribonuclease H-like superfamily/Ribonuclease H"/>
    <property type="match status" value="1"/>
</dbReference>
<name>A0AAE3KZD4_9FIRM</name>
<evidence type="ECO:0000313" key="19">
    <source>
        <dbReference type="Proteomes" id="UP001205748"/>
    </source>
</evidence>
<evidence type="ECO:0000256" key="11">
    <source>
        <dbReference type="ARBA" id="ARBA00022759"/>
    </source>
</evidence>
<dbReference type="PANTHER" id="PTHR10954:SF18">
    <property type="entry name" value="RIBONUCLEASE HII"/>
    <property type="match status" value="1"/>
</dbReference>
<evidence type="ECO:0000256" key="7">
    <source>
        <dbReference type="ARBA" id="ARBA00019179"/>
    </source>
</evidence>
<dbReference type="GO" id="GO:0003723">
    <property type="term" value="F:RNA binding"/>
    <property type="evidence" value="ECO:0007669"/>
    <property type="project" value="UniProtKB-UniRule"/>
</dbReference>
<evidence type="ECO:0000256" key="12">
    <source>
        <dbReference type="ARBA" id="ARBA00022801"/>
    </source>
</evidence>
<feature type="domain" description="RNase H type-2" evidence="17">
    <location>
        <begin position="75"/>
        <end position="257"/>
    </location>
</feature>
<keyword evidence="12 14" id="KW-0378">Hydrolase</keyword>
<feature type="binding site" evidence="14 15">
    <location>
        <position position="82"/>
    </location>
    <ligand>
        <name>a divalent metal cation</name>
        <dbReference type="ChEBI" id="CHEBI:60240"/>
    </ligand>
</feature>